<comment type="caution">
    <text evidence="3">The sequence shown here is derived from an EMBL/GenBank/DDBJ whole genome shotgun (WGS) entry which is preliminary data.</text>
</comment>
<keyword evidence="4" id="KW-1185">Reference proteome</keyword>
<dbReference type="PANTHER" id="PTHR11895:SF67">
    <property type="entry name" value="AMIDASE DOMAIN-CONTAINING PROTEIN"/>
    <property type="match status" value="1"/>
</dbReference>
<dbReference type="AlphaFoldDB" id="A0AAE8SXG2"/>
<dbReference type="SUPFAM" id="SSF75304">
    <property type="entry name" value="Amidase signature (AS) enzymes"/>
    <property type="match status" value="1"/>
</dbReference>
<evidence type="ECO:0000256" key="1">
    <source>
        <dbReference type="ARBA" id="ARBA00009199"/>
    </source>
</evidence>
<dbReference type="Gene3D" id="3.90.1300.10">
    <property type="entry name" value="Amidase signature (AS) domain"/>
    <property type="match status" value="1"/>
</dbReference>
<accession>A0AAE8SXG2</accession>
<dbReference type="InterPro" id="IPR000120">
    <property type="entry name" value="Amidase"/>
</dbReference>
<sequence>METPTFVNYPDPELGPEVPYKNDRGSNPSMRGALLVAAAYGLENVGWVRSIIWKNAGFGNLRGIRRVIEDYEPRYDPTVIPVLPVTPCESETGSESNSLKSSNLFGADRGTKPSGYYSVADYHRLYLSGEITPTAVVMALLPLIRRDVQSPSQYSTAWFDTKVDLVLKAARESTKRYEEGKPLGPMDGVPTAMKDEYDIDGYQTCLGSRNDYTSYPKDGSSTTSWAVRKLEESGAIILGKLSMHEFGLDTTGNNPIYGTPKNPYNDQYYTGGSSSGSAYAVSSGLIPFALGSDGGGSIRIPSSFCGVFGLKPSHGRVSFRPGPNHSITCAVNGPIAADIATLSAVFEVISQPHPTSGFPHPTAFAVPDNPRRNKVLGIPEDWFAQADAGVQKLCMTMIDKLVSEHGYQTVPIKIPLLPEGQIAHALTILTDGATLLPDTNNLTPANRILLAIGRMTPSTDYLLAQKLRGLLMKHLAYLWKTYPGMIIVTPTTACGGWKIKSDVELVHGVSDGDKTIMSMLYVWLANFCGLPAITAPAGYLIPEGQENAGQVADQDTKGKVAIGLMGAGEWTQEHNLLQFGADAEAVGSTVRVRPPIWVDVVEKAREQMKAAVPNATEQ</sequence>
<evidence type="ECO:0000259" key="2">
    <source>
        <dbReference type="Pfam" id="PF01425"/>
    </source>
</evidence>
<evidence type="ECO:0000313" key="3">
    <source>
        <dbReference type="EMBL" id="SPO04800.1"/>
    </source>
</evidence>
<feature type="domain" description="Amidase" evidence="2">
    <location>
        <begin position="157"/>
        <end position="577"/>
    </location>
</feature>
<evidence type="ECO:0000313" key="4">
    <source>
        <dbReference type="Proteomes" id="UP001187682"/>
    </source>
</evidence>
<dbReference type="PROSITE" id="PS00571">
    <property type="entry name" value="AMIDASES"/>
    <property type="match status" value="1"/>
</dbReference>
<dbReference type="InterPro" id="IPR036928">
    <property type="entry name" value="AS_sf"/>
</dbReference>
<reference evidence="3" key="1">
    <citation type="submission" date="2018-03" db="EMBL/GenBank/DDBJ databases">
        <authorList>
            <person name="Guldener U."/>
        </authorList>
    </citation>
    <scope>NUCLEOTIDE SEQUENCE</scope>
</reference>
<protein>
    <submittedName>
        <fullName evidence="3">Related to amidase</fullName>
    </submittedName>
</protein>
<proteinExistence type="inferred from homology"/>
<dbReference type="InterPro" id="IPR023631">
    <property type="entry name" value="Amidase_dom"/>
</dbReference>
<comment type="similarity">
    <text evidence="1">Belongs to the amidase family.</text>
</comment>
<name>A0AAE8SXG2_9PEZI</name>
<dbReference type="EMBL" id="ONZQ02000011">
    <property type="protein sequence ID" value="SPO04800.1"/>
    <property type="molecule type" value="Genomic_DNA"/>
</dbReference>
<dbReference type="InterPro" id="IPR020556">
    <property type="entry name" value="Amidase_CS"/>
</dbReference>
<dbReference type="GO" id="GO:0003824">
    <property type="term" value="F:catalytic activity"/>
    <property type="evidence" value="ECO:0007669"/>
    <property type="project" value="InterPro"/>
</dbReference>
<gene>
    <name evidence="3" type="ORF">DNG_07485</name>
</gene>
<organism evidence="3 4">
    <name type="scientific">Cephalotrichum gorgonifer</name>
    <dbReference type="NCBI Taxonomy" id="2041049"/>
    <lineage>
        <taxon>Eukaryota</taxon>
        <taxon>Fungi</taxon>
        <taxon>Dikarya</taxon>
        <taxon>Ascomycota</taxon>
        <taxon>Pezizomycotina</taxon>
        <taxon>Sordariomycetes</taxon>
        <taxon>Hypocreomycetidae</taxon>
        <taxon>Microascales</taxon>
        <taxon>Microascaceae</taxon>
        <taxon>Cephalotrichum</taxon>
    </lineage>
</organism>
<dbReference type="Pfam" id="PF01425">
    <property type="entry name" value="Amidase"/>
    <property type="match status" value="1"/>
</dbReference>
<dbReference type="PANTHER" id="PTHR11895">
    <property type="entry name" value="TRANSAMIDASE"/>
    <property type="match status" value="1"/>
</dbReference>
<dbReference type="Proteomes" id="UP001187682">
    <property type="component" value="Unassembled WGS sequence"/>
</dbReference>